<keyword evidence="2" id="KW-1185">Reference proteome</keyword>
<dbReference type="Proteomes" id="UP000236732">
    <property type="component" value="Unassembled WGS sequence"/>
</dbReference>
<name>A0A1H5VST6_9ACTN</name>
<evidence type="ECO:0000313" key="1">
    <source>
        <dbReference type="EMBL" id="SEF90294.1"/>
    </source>
</evidence>
<accession>A0A1H5VST6</accession>
<dbReference type="EMBL" id="FNVT01000001">
    <property type="protein sequence ID" value="SEF90294.1"/>
    <property type="molecule type" value="Genomic_DNA"/>
</dbReference>
<reference evidence="1 2" key="1">
    <citation type="submission" date="2016-10" db="EMBL/GenBank/DDBJ databases">
        <authorList>
            <person name="de Groot N.N."/>
        </authorList>
    </citation>
    <scope>NUCLEOTIDE SEQUENCE [LARGE SCALE GENOMIC DNA]</scope>
    <source>
        <strain evidence="1 2">CGMCC 4.7037</strain>
    </source>
</reference>
<evidence type="ECO:0000313" key="2">
    <source>
        <dbReference type="Proteomes" id="UP000236732"/>
    </source>
</evidence>
<gene>
    <name evidence="1" type="ORF">SAMN05444920_101974</name>
</gene>
<dbReference type="AlphaFoldDB" id="A0A1H5VST6"/>
<sequence>MGGPTWYARFAAQVRTLPTPRASRHDAATGLIGAIVALWTAPVTTERKGTR</sequence>
<proteinExistence type="predicted"/>
<protein>
    <submittedName>
        <fullName evidence="1">Uncharacterized protein</fullName>
    </submittedName>
</protein>
<organism evidence="1 2">
    <name type="scientific">Nonomuraea solani</name>
    <dbReference type="NCBI Taxonomy" id="1144553"/>
    <lineage>
        <taxon>Bacteria</taxon>
        <taxon>Bacillati</taxon>
        <taxon>Actinomycetota</taxon>
        <taxon>Actinomycetes</taxon>
        <taxon>Streptosporangiales</taxon>
        <taxon>Streptosporangiaceae</taxon>
        <taxon>Nonomuraea</taxon>
    </lineage>
</organism>